<dbReference type="InterPro" id="IPR016435">
    <property type="entry name" value="DPH1/DPH2"/>
</dbReference>
<dbReference type="GO" id="GO:0016757">
    <property type="term" value="F:glycosyltransferase activity"/>
    <property type="evidence" value="ECO:0007669"/>
    <property type="project" value="UniProtKB-ARBA"/>
</dbReference>
<dbReference type="GO" id="GO:0046872">
    <property type="term" value="F:metal ion binding"/>
    <property type="evidence" value="ECO:0007669"/>
    <property type="project" value="UniProtKB-KW"/>
</dbReference>
<evidence type="ECO:0000313" key="10">
    <source>
        <dbReference type="EMBL" id="KAK3674006.1"/>
    </source>
</evidence>
<comment type="pathway">
    <text evidence="2">Protein modification; peptidyl-diphthamide biosynthesis.</text>
</comment>
<dbReference type="EMBL" id="JAUTXT010000022">
    <property type="protein sequence ID" value="KAK3674006.1"/>
    <property type="molecule type" value="Genomic_DNA"/>
</dbReference>
<dbReference type="GO" id="GO:0051536">
    <property type="term" value="F:iron-sulfur cluster binding"/>
    <property type="evidence" value="ECO:0007669"/>
    <property type="project" value="UniProtKB-KW"/>
</dbReference>
<evidence type="ECO:0000256" key="2">
    <source>
        <dbReference type="ARBA" id="ARBA00005156"/>
    </source>
</evidence>
<dbReference type="Gene3D" id="3.40.50.11860">
    <property type="entry name" value="Diphthamide synthesis DPH1/DPH2 domain 3"/>
    <property type="match status" value="1"/>
</dbReference>
<comment type="cofactor">
    <cofactor evidence="1">
        <name>[4Fe-4S] cluster</name>
        <dbReference type="ChEBI" id="CHEBI:49883"/>
    </cofactor>
</comment>
<evidence type="ECO:0000256" key="5">
    <source>
        <dbReference type="ARBA" id="ARBA00023004"/>
    </source>
</evidence>
<dbReference type="SFLD" id="SFLDF00408">
    <property type="entry name" value="Diphthamide_biosynthesis_famil"/>
    <property type="match status" value="1"/>
</dbReference>
<reference evidence="10" key="1">
    <citation type="submission" date="2023-07" db="EMBL/GenBank/DDBJ databases">
        <title>Black Yeasts Isolated from many extreme environments.</title>
        <authorList>
            <person name="Coleine C."/>
            <person name="Stajich J.E."/>
            <person name="Selbmann L."/>
        </authorList>
    </citation>
    <scope>NUCLEOTIDE SEQUENCE</scope>
    <source>
        <strain evidence="10">CCFEE 5485</strain>
    </source>
</reference>
<keyword evidence="6" id="KW-0411">Iron-sulfur</keyword>
<evidence type="ECO:0000256" key="3">
    <source>
        <dbReference type="ARBA" id="ARBA00006179"/>
    </source>
</evidence>
<dbReference type="Proteomes" id="UP001274830">
    <property type="component" value="Unassembled WGS sequence"/>
</dbReference>
<feature type="compositionally biased region" description="Polar residues" evidence="8">
    <location>
        <begin position="487"/>
        <end position="502"/>
    </location>
</feature>
<evidence type="ECO:0000259" key="9">
    <source>
        <dbReference type="Pfam" id="PF06722"/>
    </source>
</evidence>
<evidence type="ECO:0000256" key="4">
    <source>
        <dbReference type="ARBA" id="ARBA00022723"/>
    </source>
</evidence>
<dbReference type="Gene3D" id="3.40.50.2000">
    <property type="entry name" value="Glycogen Phosphorylase B"/>
    <property type="match status" value="1"/>
</dbReference>
<feature type="compositionally biased region" description="Acidic residues" evidence="8">
    <location>
        <begin position="453"/>
        <end position="465"/>
    </location>
</feature>
<name>A0AAE0WLQ4_9PEZI</name>
<proteinExistence type="inferred from homology"/>
<dbReference type="Pfam" id="PF01866">
    <property type="entry name" value="Diphthamide_syn"/>
    <property type="match status" value="1"/>
</dbReference>
<keyword evidence="11" id="KW-1185">Reference proteome</keyword>
<dbReference type="NCBIfam" id="TIGR00322">
    <property type="entry name" value="diphth2_R"/>
    <property type="match status" value="1"/>
</dbReference>
<evidence type="ECO:0000313" key="11">
    <source>
        <dbReference type="Proteomes" id="UP001274830"/>
    </source>
</evidence>
<dbReference type="InterPro" id="IPR010610">
    <property type="entry name" value="EryCIII-like_C"/>
</dbReference>
<dbReference type="SUPFAM" id="SSF53756">
    <property type="entry name" value="UDP-Glycosyltransferase/glycogen phosphorylase"/>
    <property type="match status" value="1"/>
</dbReference>
<dbReference type="Gene3D" id="3.40.50.11840">
    <property type="entry name" value="Diphthamide synthesis DPH1/DPH2 domain 1"/>
    <property type="match status" value="2"/>
</dbReference>
<evidence type="ECO:0000256" key="1">
    <source>
        <dbReference type="ARBA" id="ARBA00001966"/>
    </source>
</evidence>
<organism evidence="10 11">
    <name type="scientific">Recurvomyces mirabilis</name>
    <dbReference type="NCBI Taxonomy" id="574656"/>
    <lineage>
        <taxon>Eukaryota</taxon>
        <taxon>Fungi</taxon>
        <taxon>Dikarya</taxon>
        <taxon>Ascomycota</taxon>
        <taxon>Pezizomycotina</taxon>
        <taxon>Dothideomycetes</taxon>
        <taxon>Dothideomycetidae</taxon>
        <taxon>Mycosphaerellales</taxon>
        <taxon>Teratosphaeriaceae</taxon>
        <taxon>Recurvomyces</taxon>
    </lineage>
</organism>
<evidence type="ECO:0000256" key="6">
    <source>
        <dbReference type="ARBA" id="ARBA00023014"/>
    </source>
</evidence>
<dbReference type="GO" id="GO:0090560">
    <property type="term" value="F:2-(3-amino-3-carboxypropyl)histidine synthase activity"/>
    <property type="evidence" value="ECO:0007669"/>
    <property type="project" value="InterPro"/>
</dbReference>
<keyword evidence="5" id="KW-0408">Iron</keyword>
<dbReference type="InterPro" id="IPR042265">
    <property type="entry name" value="DPH1/DPH2_3"/>
</dbReference>
<dbReference type="PANTHER" id="PTHR10762">
    <property type="entry name" value="DIPHTHAMIDE BIOSYNTHESIS PROTEIN"/>
    <property type="match status" value="1"/>
</dbReference>
<gene>
    <name evidence="10" type="primary">DPH2</name>
    <name evidence="10" type="ORF">LTR78_006208</name>
</gene>
<sequence>MAGSGPVLSTPAEHVFEDPTPLVPVPKARLTDEQVYLQYEVRRTVQEIREGRWKRIALQFPDEMLVDAPRVYERLREGLRYARLNARQRVPHSVDTLANDLSSTTIDKTIDGNQDWANLAESTASNEEKLTILADTSYGACCVDEVAAEHVDADVLVHYGRSCLSPTARLPVIYVYTSKLLDLDATIAIFKQLYPNQAERVCLVADIPFDHHISTLAERLQSEGYIHVFPTEIIHDPASLIPNRTVPSEAMNDPDKLREYSIFHVSTPPSSLLLILSSRVKATHILPTDTSSPETLEATTQPLLRRRYALVTRLASAGIFGILINTLSVKNYMTALSHCQELIRNAGKKSYVFVVGKVNAAKIANFSEIDGWVVIGCWESSLIESKEFYRPIITPFELEVALQSDDTRRWGSEWVGDFGTLLGREKNANGGGAQVDGSGSHGDEVTAGNTTGDWDEQESDDEPPEFDLRTGRYVSNSRPLGRVKPALTNSNTTGNGFTRFTAPPSSALVQRAKGDIATVNGAVSPAAEFLRSERTWQGLGSDFEIAYERDDEGKIQGAAIEEGRGGVAKGGESRDSHDPIVTTIMSSLLNGPTTVTIFSSELQHVLEEAGYDPDTKTASKRPATVFVGNALAGMGDVLPYLRVIKVLSKHLRADYHILLNYISELAEVRSTLETELYDSPNRTRKTDVKVYAQQDEWVKALESAPNVDTVIFNQDINWLNEHCIDNEQQMWVRMYEAVKKKNAVFVHLECLWQGPGTSSNDTRWSKRLEGKKATVQDYLDSLAKPKVNAAEVKMGRRKTLPRLFLECYPAWILTEEERARTTGILCGVVEPLLHTDTEILDQTLLKFLQKQHEGSKKVILLARDGRSSPACVKDQDIRTSDMVPMLASFLLQLSAVAVVALGQHTSDHKLLREDVFTVPYLRVDFAKLFPLIDLVIHHGGAGTTFTAMKSGTPQIIVPNVDDCSDQLFHGGKVSQLGCGILLRPRKDIIVDHEDIVEAARSLLNEIDGYVSRCIEASRKMQQEDVDVHGPCLAVQGLQRIVQAVVAMKLAGTWEGWTPDVCAKDRGRGTEEAKALKKYGTKGKE</sequence>
<dbReference type="NCBIfam" id="TIGR00272">
    <property type="entry name" value="DPH2"/>
    <property type="match status" value="1"/>
</dbReference>
<accession>A0AAE0WLQ4</accession>
<dbReference type="GO" id="GO:0017183">
    <property type="term" value="P:protein histidyl modification to diphthamide"/>
    <property type="evidence" value="ECO:0007669"/>
    <property type="project" value="InterPro"/>
</dbReference>
<dbReference type="InterPro" id="IPR010014">
    <property type="entry name" value="DHP2"/>
</dbReference>
<dbReference type="SFLD" id="SFLDS00032">
    <property type="entry name" value="Radical_SAM_3-amino-3-carboxyp"/>
    <property type="match status" value="1"/>
</dbReference>
<evidence type="ECO:0000256" key="8">
    <source>
        <dbReference type="SAM" id="MobiDB-lite"/>
    </source>
</evidence>
<feature type="domain" description="Erythromycin biosynthesis protein CIII-like C-terminal" evidence="9">
    <location>
        <begin position="902"/>
        <end position="1004"/>
    </location>
</feature>
<comment type="caution">
    <text evidence="10">The sequence shown here is derived from an EMBL/GenBank/DDBJ whole genome shotgun (WGS) entry which is preliminary data.</text>
</comment>
<dbReference type="InterPro" id="IPR042263">
    <property type="entry name" value="DPH1/DPH2_1"/>
</dbReference>
<dbReference type="PANTHER" id="PTHR10762:SF2">
    <property type="entry name" value="2-(3-AMINO-3-CARBOXYPROPYL)HISTIDINE SYNTHASE SUBUNIT 2"/>
    <property type="match status" value="1"/>
</dbReference>
<dbReference type="Pfam" id="PF06722">
    <property type="entry name" value="EryCIII-like_C"/>
    <property type="match status" value="1"/>
</dbReference>
<feature type="region of interest" description="Disordered" evidence="8">
    <location>
        <begin position="426"/>
        <end position="502"/>
    </location>
</feature>
<dbReference type="SFLD" id="SFLDG01121">
    <property type="entry name" value="Diphthamide_biosynthesis"/>
    <property type="match status" value="1"/>
</dbReference>
<protein>
    <recommendedName>
        <fullName evidence="7">S-adenosyl-L-methionine:L-histidine 3-amino-3-carboxypropyltransferase 2</fullName>
    </recommendedName>
</protein>
<dbReference type="AlphaFoldDB" id="A0AAE0WLQ4"/>
<keyword evidence="4" id="KW-0479">Metal-binding</keyword>
<comment type="similarity">
    <text evidence="3">Belongs to the DPH1/DPH2 family. DPH2 subfamily.</text>
</comment>
<dbReference type="FunFam" id="3.40.50.11860:FF:000001">
    <property type="entry name" value="2-(3-amino-3-carboxypropyl)histidine synthase subunit 2"/>
    <property type="match status" value="1"/>
</dbReference>
<evidence type="ECO:0000256" key="7">
    <source>
        <dbReference type="ARBA" id="ARBA00080784"/>
    </source>
</evidence>